<evidence type="ECO:0000256" key="5">
    <source>
        <dbReference type="SAM" id="Phobius"/>
    </source>
</evidence>
<dbReference type="RefSeq" id="WP_219081483.1">
    <property type="nucleotide sequence ID" value="NZ_JAHBBD010000010.1"/>
</dbReference>
<feature type="domain" description="VanZ-like" evidence="6">
    <location>
        <begin position="52"/>
        <end position="179"/>
    </location>
</feature>
<evidence type="ECO:0000256" key="4">
    <source>
        <dbReference type="ARBA" id="ARBA00023136"/>
    </source>
</evidence>
<feature type="domain" description="RDD" evidence="7">
    <location>
        <begin position="198"/>
        <end position="324"/>
    </location>
</feature>
<keyword evidence="9" id="KW-1185">Reference proteome</keyword>
<feature type="transmembrane region" description="Helical" evidence="5">
    <location>
        <begin position="12"/>
        <end position="35"/>
    </location>
</feature>
<dbReference type="Pfam" id="PF06271">
    <property type="entry name" value="RDD"/>
    <property type="match status" value="1"/>
</dbReference>
<feature type="transmembrane region" description="Helical" evidence="5">
    <location>
        <begin position="204"/>
        <end position="233"/>
    </location>
</feature>
<reference evidence="8 9" key="1">
    <citation type="submission" date="2021-05" db="EMBL/GenBank/DDBJ databases">
        <title>Phylogenetic classification of ten novel species belonging to the genus Bifidobacterium comprising B. colchicus sp. nov., B. abeli sp. nov., B. bicoloris sp. nov., B. guerezis sp. nov., B. rosaliae sp. nov., B. santillanensis sp. nov., B. argentati sp. nov., B. amazzoni sp. nov., B. pluviali sp. nov., and B. pinnaculum sp. nov.</title>
        <authorList>
            <person name="Lugli G.A."/>
            <person name="Ruiz Garcia L."/>
            <person name="Margolles A."/>
            <person name="Ventura M."/>
        </authorList>
    </citation>
    <scope>NUCLEOTIDE SEQUENCE [LARGE SCALE GENOMIC DNA]</scope>
    <source>
        <strain evidence="8 9">6T3</strain>
    </source>
</reference>
<evidence type="ECO:0000259" key="7">
    <source>
        <dbReference type="Pfam" id="PF06271"/>
    </source>
</evidence>
<evidence type="ECO:0000256" key="3">
    <source>
        <dbReference type="ARBA" id="ARBA00022989"/>
    </source>
</evidence>
<keyword evidence="3 5" id="KW-1133">Transmembrane helix</keyword>
<comment type="caution">
    <text evidence="8">The sequence shown here is derived from an EMBL/GenBank/DDBJ whole genome shotgun (WGS) entry which is preliminary data.</text>
</comment>
<feature type="transmembrane region" description="Helical" evidence="5">
    <location>
        <begin position="99"/>
        <end position="117"/>
    </location>
</feature>
<protein>
    <submittedName>
        <fullName evidence="8">VanZ family protein</fullName>
    </submittedName>
</protein>
<dbReference type="PANTHER" id="PTHR36834:SF1">
    <property type="entry name" value="INTEGRAL MEMBRANE PROTEIN"/>
    <property type="match status" value="1"/>
</dbReference>
<evidence type="ECO:0000313" key="8">
    <source>
        <dbReference type="EMBL" id="MBW3082853.1"/>
    </source>
</evidence>
<keyword evidence="4 5" id="KW-0472">Membrane</keyword>
<feature type="transmembrane region" description="Helical" evidence="5">
    <location>
        <begin position="284"/>
        <end position="304"/>
    </location>
</feature>
<dbReference type="Pfam" id="PF04892">
    <property type="entry name" value="VanZ"/>
    <property type="match status" value="1"/>
</dbReference>
<evidence type="ECO:0000259" key="6">
    <source>
        <dbReference type="Pfam" id="PF04892"/>
    </source>
</evidence>
<dbReference type="EMBL" id="JAHBBD010000010">
    <property type="protein sequence ID" value="MBW3082853.1"/>
    <property type="molecule type" value="Genomic_DNA"/>
</dbReference>
<feature type="transmembrane region" description="Helical" evidence="5">
    <location>
        <begin position="245"/>
        <end position="263"/>
    </location>
</feature>
<dbReference type="InterPro" id="IPR010432">
    <property type="entry name" value="RDD"/>
</dbReference>
<feature type="transmembrane region" description="Helical" evidence="5">
    <location>
        <begin position="310"/>
        <end position="329"/>
    </location>
</feature>
<gene>
    <name evidence="8" type="ORF">KIH73_05610</name>
</gene>
<comment type="subcellular location">
    <subcellularLocation>
        <location evidence="1">Membrane</location>
        <topology evidence="1">Multi-pass membrane protein</topology>
    </subcellularLocation>
</comment>
<name>A0ABS6W8M5_9BIFI</name>
<dbReference type="Proteomes" id="UP000812844">
    <property type="component" value="Unassembled WGS sequence"/>
</dbReference>
<evidence type="ECO:0000313" key="9">
    <source>
        <dbReference type="Proteomes" id="UP000812844"/>
    </source>
</evidence>
<dbReference type="InterPro" id="IPR053150">
    <property type="entry name" value="Teicoplanin_resist-assoc"/>
</dbReference>
<keyword evidence="2 5" id="KW-0812">Transmembrane</keyword>
<dbReference type="PANTHER" id="PTHR36834">
    <property type="entry name" value="MEMBRANE PROTEIN-RELATED"/>
    <property type="match status" value="1"/>
</dbReference>
<accession>A0ABS6W8M5</accession>
<evidence type="ECO:0000256" key="1">
    <source>
        <dbReference type="ARBA" id="ARBA00004141"/>
    </source>
</evidence>
<organism evidence="8 9">
    <name type="scientific">Bifidobacterium phasiani</name>
    <dbReference type="NCBI Taxonomy" id="2834431"/>
    <lineage>
        <taxon>Bacteria</taxon>
        <taxon>Bacillati</taxon>
        <taxon>Actinomycetota</taxon>
        <taxon>Actinomycetes</taxon>
        <taxon>Bifidobacteriales</taxon>
        <taxon>Bifidobacteriaceae</taxon>
        <taxon>Bifidobacterium</taxon>
    </lineage>
</organism>
<dbReference type="InterPro" id="IPR006976">
    <property type="entry name" value="VanZ-like"/>
</dbReference>
<feature type="transmembrane region" description="Helical" evidence="5">
    <location>
        <begin position="129"/>
        <end position="151"/>
    </location>
</feature>
<feature type="transmembrane region" description="Helical" evidence="5">
    <location>
        <begin position="42"/>
        <end position="64"/>
    </location>
</feature>
<proteinExistence type="predicted"/>
<sequence>MAFLGSFSRPFMFAVALWPFVSALLTLPVLALLYHRENRIRFVSVVVAYGCVLYLLALGCFTLYPMPENPAEYCATHHLAPQLNPLQFIGDIRADGVTALLQIGMNVVFFVPLGFMLGRFLNARLRHAALAGFAVSLLIETAQLTGAFHLYPCAYRLFDVDDLIWNTSGALAGYAVAALANRALPSRAVDDDAIVTEPGFVRRLVAFCIDYVITGAMSLPCAAVIYLVAIQFVGFRPLTADMDRVVFMACLVVTEWVIPWMRGGRTLGAGFTRMTVETRPRDGARRVVFYLARFAVIGLVAWWLSGAGTGAHAMLVLGLGVFWLVAHCMPYDFI</sequence>
<evidence type="ECO:0000256" key="2">
    <source>
        <dbReference type="ARBA" id="ARBA00022692"/>
    </source>
</evidence>
<feature type="transmembrane region" description="Helical" evidence="5">
    <location>
        <begin position="163"/>
        <end position="184"/>
    </location>
</feature>